<evidence type="ECO:0000313" key="3">
    <source>
        <dbReference type="EMBL" id="WOV84685.1"/>
    </source>
</evidence>
<dbReference type="RefSeq" id="WP_323692331.1">
    <property type="nucleotide sequence ID" value="NZ_CP116341.1"/>
</dbReference>
<feature type="compositionally biased region" description="Gly residues" evidence="1">
    <location>
        <begin position="95"/>
        <end position="121"/>
    </location>
</feature>
<dbReference type="EMBL" id="CP116341">
    <property type="protein sequence ID" value="WOV84685.1"/>
    <property type="molecule type" value="Genomic_DNA"/>
</dbReference>
<keyword evidence="4" id="KW-1185">Reference proteome</keyword>
<keyword evidence="2" id="KW-0732">Signal</keyword>
<organism evidence="3 4">
    <name type="scientific">Sporosarcina jeotgali</name>
    <dbReference type="NCBI Taxonomy" id="3020056"/>
    <lineage>
        <taxon>Bacteria</taxon>
        <taxon>Bacillati</taxon>
        <taxon>Bacillota</taxon>
        <taxon>Bacilli</taxon>
        <taxon>Bacillales</taxon>
        <taxon>Caryophanaceae</taxon>
        <taxon>Sporosarcina</taxon>
    </lineage>
</organism>
<proteinExistence type="predicted"/>
<feature type="chain" id="PRO_5045348397" description="Lipoprotein" evidence="2">
    <location>
        <begin position="18"/>
        <end position="135"/>
    </location>
</feature>
<dbReference type="Proteomes" id="UP001303532">
    <property type="component" value="Chromosome"/>
</dbReference>
<reference evidence="3 4" key="1">
    <citation type="submission" date="2023-01" db="EMBL/GenBank/DDBJ databases">
        <title>Sporosarcina sp. nov., isolated from Korean tranditional fermented seafood 'Jeotgal'.</title>
        <authorList>
            <person name="Yang A.-I."/>
        </authorList>
    </citation>
    <scope>NUCLEOTIDE SEQUENCE [LARGE SCALE GENOMIC DNA]</scope>
    <source>
        <strain evidence="3 4">B2O-1</strain>
    </source>
</reference>
<evidence type="ECO:0000313" key="4">
    <source>
        <dbReference type="Proteomes" id="UP001303532"/>
    </source>
</evidence>
<sequence length="135" mass="13845">MLKKVLPAALVAGFVLAGCGTTKDEIPDKNETPMEDLDDRMHDDRDKDWTPEMEGNAPNGTTGPNLDGLEEDRTGGVNEGVLNRDGVEDNTLEGAGSGEGGTIGENSTPGGGNSAGTGNNGGSPKEDDRNMSGGK</sequence>
<feature type="compositionally biased region" description="Basic and acidic residues" evidence="1">
    <location>
        <begin position="124"/>
        <end position="135"/>
    </location>
</feature>
<accession>A0ABZ0KWB2</accession>
<dbReference type="PROSITE" id="PS51257">
    <property type="entry name" value="PROKAR_LIPOPROTEIN"/>
    <property type="match status" value="1"/>
</dbReference>
<evidence type="ECO:0000256" key="1">
    <source>
        <dbReference type="SAM" id="MobiDB-lite"/>
    </source>
</evidence>
<evidence type="ECO:0000256" key="2">
    <source>
        <dbReference type="SAM" id="SignalP"/>
    </source>
</evidence>
<gene>
    <name evidence="3" type="ORF">PGH26_01820</name>
</gene>
<feature type="compositionally biased region" description="Basic and acidic residues" evidence="1">
    <location>
        <begin position="22"/>
        <end position="32"/>
    </location>
</feature>
<feature type="compositionally biased region" description="Basic and acidic residues" evidence="1">
    <location>
        <begin position="39"/>
        <end position="50"/>
    </location>
</feature>
<feature type="signal peptide" evidence="2">
    <location>
        <begin position="1"/>
        <end position="17"/>
    </location>
</feature>
<evidence type="ECO:0008006" key="5">
    <source>
        <dbReference type="Google" id="ProtNLM"/>
    </source>
</evidence>
<name>A0ABZ0KWB2_9BACL</name>
<feature type="region of interest" description="Disordered" evidence="1">
    <location>
        <begin position="18"/>
        <end position="135"/>
    </location>
</feature>
<protein>
    <recommendedName>
        <fullName evidence="5">Lipoprotein</fullName>
    </recommendedName>
</protein>